<dbReference type="AlphaFoldDB" id="A0A0C3DSL7"/>
<dbReference type="EMBL" id="KN822079">
    <property type="protein sequence ID" value="KIM58991.1"/>
    <property type="molecule type" value="Genomic_DNA"/>
</dbReference>
<evidence type="ECO:0000313" key="5">
    <source>
        <dbReference type="Proteomes" id="UP000053989"/>
    </source>
</evidence>
<dbReference type="CDD" id="cd00024">
    <property type="entry name" value="CD_CSD"/>
    <property type="match status" value="1"/>
</dbReference>
<proteinExistence type="predicted"/>
<dbReference type="InterPro" id="IPR016197">
    <property type="entry name" value="Chromo-like_dom_sf"/>
</dbReference>
<dbReference type="Proteomes" id="UP000053989">
    <property type="component" value="Unassembled WGS sequence"/>
</dbReference>
<dbReference type="GO" id="GO:0015074">
    <property type="term" value="P:DNA integration"/>
    <property type="evidence" value="ECO:0007669"/>
    <property type="project" value="InterPro"/>
</dbReference>
<dbReference type="PANTHER" id="PTHR37984:SF15">
    <property type="entry name" value="INTEGRASE CATALYTIC DOMAIN-CONTAINING PROTEIN"/>
    <property type="match status" value="1"/>
</dbReference>
<evidence type="ECO:0000259" key="3">
    <source>
        <dbReference type="PROSITE" id="PS50994"/>
    </source>
</evidence>
<feature type="compositionally biased region" description="Polar residues" evidence="2">
    <location>
        <begin position="579"/>
        <end position="588"/>
    </location>
</feature>
<dbReference type="InterPro" id="IPR012337">
    <property type="entry name" value="RNaseH-like_sf"/>
</dbReference>
<dbReference type="InterPro" id="IPR001584">
    <property type="entry name" value="Integrase_cat-core"/>
</dbReference>
<keyword evidence="5" id="KW-1185">Reference proteome</keyword>
<name>A0A0C3DSL7_9AGAM</name>
<reference evidence="4 5" key="1">
    <citation type="submission" date="2014-04" db="EMBL/GenBank/DDBJ databases">
        <authorList>
            <consortium name="DOE Joint Genome Institute"/>
            <person name="Kuo A."/>
            <person name="Kohler A."/>
            <person name="Nagy L.G."/>
            <person name="Floudas D."/>
            <person name="Copeland A."/>
            <person name="Barry K.W."/>
            <person name="Cichocki N."/>
            <person name="Veneault-Fourrey C."/>
            <person name="LaButti K."/>
            <person name="Lindquist E.A."/>
            <person name="Lipzen A."/>
            <person name="Lundell T."/>
            <person name="Morin E."/>
            <person name="Murat C."/>
            <person name="Sun H."/>
            <person name="Tunlid A."/>
            <person name="Henrissat B."/>
            <person name="Grigoriev I.V."/>
            <person name="Hibbett D.S."/>
            <person name="Martin F."/>
            <person name="Nordberg H.P."/>
            <person name="Cantor M.N."/>
            <person name="Hua S.X."/>
        </authorList>
    </citation>
    <scope>NUCLEOTIDE SEQUENCE [LARGE SCALE GENOMIC DNA]</scope>
    <source>
        <strain evidence="4 5">Foug A</strain>
    </source>
</reference>
<dbReference type="InterPro" id="IPR050951">
    <property type="entry name" value="Retrovirus_Pol_polyprotein"/>
</dbReference>
<accession>A0A0C3DSL7</accession>
<dbReference type="OrthoDB" id="3341476at2759"/>
<evidence type="ECO:0000256" key="2">
    <source>
        <dbReference type="SAM" id="MobiDB-lite"/>
    </source>
</evidence>
<dbReference type="PANTHER" id="PTHR37984">
    <property type="entry name" value="PROTEIN CBG26694"/>
    <property type="match status" value="1"/>
</dbReference>
<evidence type="ECO:0000256" key="1">
    <source>
        <dbReference type="ARBA" id="ARBA00022884"/>
    </source>
</evidence>
<dbReference type="GO" id="GO:0005634">
    <property type="term" value="C:nucleus"/>
    <property type="evidence" value="ECO:0007669"/>
    <property type="project" value="UniProtKB-ARBA"/>
</dbReference>
<dbReference type="PROSITE" id="PS50994">
    <property type="entry name" value="INTEGRASE"/>
    <property type="match status" value="1"/>
</dbReference>
<feature type="region of interest" description="Disordered" evidence="2">
    <location>
        <begin position="570"/>
        <end position="601"/>
    </location>
</feature>
<dbReference type="SUPFAM" id="SSF53098">
    <property type="entry name" value="Ribonuclease H-like"/>
    <property type="match status" value="1"/>
</dbReference>
<feature type="compositionally biased region" description="Low complexity" evidence="2">
    <location>
        <begin position="401"/>
        <end position="413"/>
    </location>
</feature>
<reference evidence="5" key="2">
    <citation type="submission" date="2015-01" db="EMBL/GenBank/DDBJ databases">
        <title>Evolutionary Origins and Diversification of the Mycorrhizal Mutualists.</title>
        <authorList>
            <consortium name="DOE Joint Genome Institute"/>
            <consortium name="Mycorrhizal Genomics Consortium"/>
            <person name="Kohler A."/>
            <person name="Kuo A."/>
            <person name="Nagy L.G."/>
            <person name="Floudas D."/>
            <person name="Copeland A."/>
            <person name="Barry K.W."/>
            <person name="Cichocki N."/>
            <person name="Veneault-Fourrey C."/>
            <person name="LaButti K."/>
            <person name="Lindquist E.A."/>
            <person name="Lipzen A."/>
            <person name="Lundell T."/>
            <person name="Morin E."/>
            <person name="Murat C."/>
            <person name="Riley R."/>
            <person name="Ohm R."/>
            <person name="Sun H."/>
            <person name="Tunlid A."/>
            <person name="Henrissat B."/>
            <person name="Grigoriev I.V."/>
            <person name="Hibbett D.S."/>
            <person name="Martin F."/>
        </authorList>
    </citation>
    <scope>NUCLEOTIDE SEQUENCE [LARGE SCALE GENOMIC DNA]</scope>
    <source>
        <strain evidence="5">Foug A</strain>
    </source>
</reference>
<protein>
    <recommendedName>
        <fullName evidence="3">Integrase catalytic domain-containing protein</fullName>
    </recommendedName>
</protein>
<dbReference type="STRING" id="1036808.A0A0C3DSL7"/>
<evidence type="ECO:0000313" key="4">
    <source>
        <dbReference type="EMBL" id="KIM58991.1"/>
    </source>
</evidence>
<dbReference type="GO" id="GO:0003723">
    <property type="term" value="F:RNA binding"/>
    <property type="evidence" value="ECO:0007669"/>
    <property type="project" value="UniProtKB-KW"/>
</dbReference>
<organism evidence="4 5">
    <name type="scientific">Scleroderma citrinum Foug A</name>
    <dbReference type="NCBI Taxonomy" id="1036808"/>
    <lineage>
        <taxon>Eukaryota</taxon>
        <taxon>Fungi</taxon>
        <taxon>Dikarya</taxon>
        <taxon>Basidiomycota</taxon>
        <taxon>Agaricomycotina</taxon>
        <taxon>Agaricomycetes</taxon>
        <taxon>Agaricomycetidae</taxon>
        <taxon>Boletales</taxon>
        <taxon>Sclerodermatineae</taxon>
        <taxon>Sclerodermataceae</taxon>
        <taxon>Scleroderma</taxon>
    </lineage>
</organism>
<dbReference type="Gene3D" id="2.40.50.40">
    <property type="match status" value="1"/>
</dbReference>
<dbReference type="SUPFAM" id="SSF54160">
    <property type="entry name" value="Chromo domain-like"/>
    <property type="match status" value="1"/>
</dbReference>
<feature type="domain" description="Integrase catalytic" evidence="3">
    <location>
        <begin position="13"/>
        <end position="175"/>
    </location>
</feature>
<dbReference type="InParanoid" id="A0A0C3DSL7"/>
<sequence length="741" mass="81783">MHPTSPPITPHDVVSNPFLFKQVSVDLVTDLPPARGCDSILTIVDQGLTKAAFFLPTNKTASLAEIAKLYHDAVYPNYGIPDAIISDRRLQFVSSFTRDLYSKSGIELKATTAYRPQSNGEAERVNQEIRTYLCMYCTEKPDDWSLYLADAQFAHNSRIHSMHGQTPFYLLHGYEPTAYPSDVANVLDLTEERLEQLAANRDKAIIVHKRAQEAMIARKPGLAYKKFKVGDKVWLDARNLHLKMMHKLTPRLPENWRVHNVFHTSLLTPQEITPEYGIPPEPPLPELVDGQLEFEVESILHHKFVGRKKEIRYLVQWRGIQVHPSSVMSSVYDINTAYDSLDDSTYDIFDLDAYCNSLSPSVSTPKPVPNPSVPSHRLKHFPKTHGHPCLSPAIVSAPTVPPSVVASTPAQPATVPAKPNKGKGHQCPAPALTPTSPVDTRLSSSSSSSSSTDSVDLTPEQHLCLVRVLKRLDEWFAQGWEPGVDKSRLRALAEVFNSTESIAEGSLSNIRCADLAWRLLDSEGWEKSAGSSIMGAIDIQVTVTKILFKDYREPLIVSFRSFLGQKEAELGDSGRPSCISGSPFQKATGQGDPKPDVPKRNGMKAADYLLMRRVPAFQHMMKRAGVSLNTLPLLAERLTSSGSTSCSLSVSLPLEPTLFIPATPLVHSLMGHSPPSSSSTNYVTFSRVVDASPTPTPSEDFNAFGATPLDTGPLTMTELMEQFMEDQLTQEFCPVMLAEDS</sequence>
<feature type="compositionally biased region" description="Polar residues" evidence="2">
    <location>
        <begin position="433"/>
        <end position="442"/>
    </location>
</feature>
<dbReference type="InterPro" id="IPR036397">
    <property type="entry name" value="RNaseH_sf"/>
</dbReference>
<keyword evidence="1" id="KW-0694">RNA-binding</keyword>
<dbReference type="HOGENOM" id="CLU_374753_0_0_1"/>
<feature type="region of interest" description="Disordered" evidence="2">
    <location>
        <begin position="401"/>
        <end position="455"/>
    </location>
</feature>
<gene>
    <name evidence="4" type="ORF">SCLCIDRAFT_27696</name>
</gene>
<dbReference type="Gene3D" id="3.30.420.10">
    <property type="entry name" value="Ribonuclease H-like superfamily/Ribonuclease H"/>
    <property type="match status" value="1"/>
</dbReference>